<evidence type="ECO:0000256" key="1">
    <source>
        <dbReference type="SAM" id="MobiDB-lite"/>
    </source>
</evidence>
<accession>A0A9Q2PC86</accession>
<evidence type="ECO:0000313" key="3">
    <source>
        <dbReference type="Proteomes" id="UP000808906"/>
    </source>
</evidence>
<dbReference type="EMBL" id="WUXR01000012">
    <property type="protein sequence ID" value="MBM4567531.1"/>
    <property type="molecule type" value="Genomic_DNA"/>
</dbReference>
<proteinExistence type="predicted"/>
<name>A0A9Q2PC86_RHOHA</name>
<protein>
    <submittedName>
        <fullName evidence="2">Uncharacterized protein</fullName>
    </submittedName>
</protein>
<dbReference type="Proteomes" id="UP000808906">
    <property type="component" value="Unassembled WGS sequence"/>
</dbReference>
<organism evidence="2 3">
    <name type="scientific">Rhodococcus hoagii</name>
    <name type="common">Corynebacterium equii</name>
    <dbReference type="NCBI Taxonomy" id="43767"/>
    <lineage>
        <taxon>Bacteria</taxon>
        <taxon>Bacillati</taxon>
        <taxon>Actinomycetota</taxon>
        <taxon>Actinomycetes</taxon>
        <taxon>Mycobacteriales</taxon>
        <taxon>Nocardiaceae</taxon>
        <taxon>Prescottella</taxon>
    </lineage>
</organism>
<evidence type="ECO:0000313" key="2">
    <source>
        <dbReference type="EMBL" id="MBM4567531.1"/>
    </source>
</evidence>
<gene>
    <name evidence="2" type="ORF">GS441_19545</name>
</gene>
<sequence length="236" mass="25812">MLDQTRRSARAFRSTDSLRKKFEEYGATVESVPDEKTVIVRGLTEDAQKKLRDLGYTVEEFPDGSFRVVANTDEAKAALADAIGRLNMWRTRRRSRTSVQTRQSFDTNAAQAGTSSRSSTSPRLLRRSLQILDKLKAGKQITLADLQEIGAKVAEPEVIAKVADALRDVNAVAVAADNAARKRTLVIDVQALSAAESAWHAAGNYGPAPRPLPERDDGGRLRVRGRRPDASTIGRG</sequence>
<comment type="caution">
    <text evidence="2">The sequence shown here is derived from an EMBL/GenBank/DDBJ whole genome shotgun (WGS) entry which is preliminary data.</text>
</comment>
<feature type="region of interest" description="Disordered" evidence="1">
    <location>
        <begin position="93"/>
        <end position="122"/>
    </location>
</feature>
<reference evidence="2" key="1">
    <citation type="submission" date="2019-11" db="EMBL/GenBank/DDBJ databases">
        <title>Spread of Macrolides and rifampicin resistant Rhodococcus equi in clinical isolates in the USA.</title>
        <authorList>
            <person name="Alvarez-Narvaez S."/>
            <person name="Huber L."/>
            <person name="Cohen N.D."/>
            <person name="Slovis N."/>
            <person name="Greiter M."/>
            <person name="Giguere S."/>
            <person name="Hart K."/>
        </authorList>
    </citation>
    <scope>NUCLEOTIDE SEQUENCE</scope>
    <source>
        <strain evidence="2">Lh_17</strain>
    </source>
</reference>
<feature type="region of interest" description="Disordered" evidence="1">
    <location>
        <begin position="200"/>
        <end position="236"/>
    </location>
</feature>
<dbReference type="AlphaFoldDB" id="A0A9Q2PC86"/>